<dbReference type="PANTHER" id="PTHR43825:SF1">
    <property type="entry name" value="TRANSKETOLASE-LIKE PYRIMIDINE-BINDING DOMAIN-CONTAINING PROTEIN"/>
    <property type="match status" value="1"/>
</dbReference>
<dbReference type="InterPro" id="IPR029061">
    <property type="entry name" value="THDP-binding"/>
</dbReference>
<feature type="region of interest" description="Disordered" evidence="4">
    <location>
        <begin position="1"/>
        <end position="23"/>
    </location>
</feature>
<evidence type="ECO:0000256" key="4">
    <source>
        <dbReference type="SAM" id="MobiDB-lite"/>
    </source>
</evidence>
<evidence type="ECO:0000313" key="7">
    <source>
        <dbReference type="Proteomes" id="UP000095463"/>
    </source>
</evidence>
<evidence type="ECO:0000256" key="3">
    <source>
        <dbReference type="ARBA" id="ARBA00023052"/>
    </source>
</evidence>
<dbReference type="InterPro" id="IPR033248">
    <property type="entry name" value="Transketolase_C"/>
</dbReference>
<dbReference type="InterPro" id="IPR005475">
    <property type="entry name" value="Transketolase-like_Pyr-bd"/>
</dbReference>
<dbReference type="Proteomes" id="UP000095463">
    <property type="component" value="Unassembled WGS sequence"/>
</dbReference>
<dbReference type="OrthoDB" id="8732661at2"/>
<feature type="domain" description="Transketolase-like pyrimidine-binding" evidence="5">
    <location>
        <begin position="24"/>
        <end position="188"/>
    </location>
</feature>
<dbReference type="SMART" id="SM00861">
    <property type="entry name" value="Transket_pyr"/>
    <property type="match status" value="1"/>
</dbReference>
<reference evidence="6 7" key="1">
    <citation type="journal article" date="2015" name="Genome Announc.">
        <title>Genome Assemblies of Three Soil-Associated Devosia species: D. insulae, D. limi, and D. soli.</title>
        <authorList>
            <person name="Hassan Y.I."/>
            <person name="Lepp D."/>
            <person name="Zhou T."/>
        </authorList>
    </citation>
    <scope>NUCLEOTIDE SEQUENCE [LARGE SCALE GENOMIC DNA]</scope>
    <source>
        <strain evidence="6 7">DS-56</strain>
    </source>
</reference>
<gene>
    <name evidence="6" type="ORF">VW23_022800</name>
</gene>
<dbReference type="AlphaFoldDB" id="A0A1E5XNG3"/>
<dbReference type="FunFam" id="3.40.50.970:FF:000129">
    <property type="entry name" value="Transketolase"/>
    <property type="match status" value="1"/>
</dbReference>
<accession>A0A1E5XNG3</accession>
<comment type="cofactor">
    <cofactor evidence="1">
        <name>thiamine diphosphate</name>
        <dbReference type="ChEBI" id="CHEBI:58937"/>
    </cofactor>
</comment>
<dbReference type="InterPro" id="IPR009014">
    <property type="entry name" value="Transketo_C/PFOR_II"/>
</dbReference>
<dbReference type="Gene3D" id="3.40.50.920">
    <property type="match status" value="1"/>
</dbReference>
<dbReference type="CDD" id="cd07033">
    <property type="entry name" value="TPP_PYR_DXS_TK_like"/>
    <property type="match status" value="1"/>
</dbReference>
<name>A0A1E5XNG3_9HYPH</name>
<proteinExistence type="inferred from homology"/>
<dbReference type="SUPFAM" id="SSF52518">
    <property type="entry name" value="Thiamin diphosphate-binding fold (THDP-binding)"/>
    <property type="match status" value="1"/>
</dbReference>
<evidence type="ECO:0000259" key="5">
    <source>
        <dbReference type="SMART" id="SM00861"/>
    </source>
</evidence>
<organism evidence="6 7">
    <name type="scientific">Devosia insulae DS-56</name>
    <dbReference type="NCBI Taxonomy" id="1116389"/>
    <lineage>
        <taxon>Bacteria</taxon>
        <taxon>Pseudomonadati</taxon>
        <taxon>Pseudomonadota</taxon>
        <taxon>Alphaproteobacteria</taxon>
        <taxon>Hyphomicrobiales</taxon>
        <taxon>Devosiaceae</taxon>
        <taxon>Devosia</taxon>
    </lineage>
</organism>
<keyword evidence="3" id="KW-0786">Thiamine pyrophosphate</keyword>
<dbReference type="Gene3D" id="3.40.50.970">
    <property type="match status" value="1"/>
</dbReference>
<comment type="similarity">
    <text evidence="2">Belongs to the transketolase family.</text>
</comment>
<dbReference type="PANTHER" id="PTHR43825">
    <property type="entry name" value="PYRUVATE DEHYDROGENASE E1 COMPONENT"/>
    <property type="match status" value="1"/>
</dbReference>
<protein>
    <submittedName>
        <fullName evidence="6">Transketolase</fullName>
    </submittedName>
</protein>
<dbReference type="SUPFAM" id="SSF52922">
    <property type="entry name" value="TK C-terminal domain-like"/>
    <property type="match status" value="1"/>
</dbReference>
<dbReference type="RefSeq" id="WP_069910636.1">
    <property type="nucleotide sequence ID" value="NZ_LAJE02000229.1"/>
</dbReference>
<evidence type="ECO:0000256" key="1">
    <source>
        <dbReference type="ARBA" id="ARBA00001964"/>
    </source>
</evidence>
<dbReference type="InterPro" id="IPR051157">
    <property type="entry name" value="PDH/Transketolase"/>
</dbReference>
<comment type="caution">
    <text evidence="6">The sequence shown here is derived from an EMBL/GenBank/DDBJ whole genome shotgun (WGS) entry which is preliminary data.</text>
</comment>
<keyword evidence="7" id="KW-1185">Reference proteome</keyword>
<dbReference type="EMBL" id="LAJE02000229">
    <property type="protein sequence ID" value="OEO30142.1"/>
    <property type="molecule type" value="Genomic_DNA"/>
</dbReference>
<dbReference type="Pfam" id="PF02780">
    <property type="entry name" value="Transketolase_C"/>
    <property type="match status" value="1"/>
</dbReference>
<sequence length="328" mass="34649">MSRAMEAGRTLAMGENEAAGGGRKSVDAPFGKALARLGLERANIVGLTADLGKYTDIHPFRDAHPERFFNVGMAEQNLVAVAAGLARTGKQAFATTYGVFASRRAFDFVAITLAHSNLDVKIIAGLPGLTTGYGGTHQAIEDLALMRMIPGLTIIDPMDATEIDAATVAMSDHQGPVYMRLLRGAVPVVLEPGYKFEIGKARQLRDGKDVGIISTGLMSERAIDAAALLEKRGISVAVLHVPTIKPFDAETVAAFAASVGQVVTAENHVIVGGLASLVVETLFDAGIVRKVTRIGLPDRYIECGAVPTLQQKYGLTVEAVVERIAAIS</sequence>
<dbReference type="Pfam" id="PF02779">
    <property type="entry name" value="Transket_pyr"/>
    <property type="match status" value="1"/>
</dbReference>
<evidence type="ECO:0000256" key="2">
    <source>
        <dbReference type="ARBA" id="ARBA00007131"/>
    </source>
</evidence>
<evidence type="ECO:0000313" key="6">
    <source>
        <dbReference type="EMBL" id="OEO30142.1"/>
    </source>
</evidence>